<dbReference type="InterPro" id="IPR011650">
    <property type="entry name" value="Peptidase_M20_dimer"/>
</dbReference>
<dbReference type="GO" id="GO:0016787">
    <property type="term" value="F:hydrolase activity"/>
    <property type="evidence" value="ECO:0007669"/>
    <property type="project" value="UniProtKB-KW"/>
</dbReference>
<dbReference type="AlphaFoldDB" id="A0A0R1NR46"/>
<accession>A0A0R1NR46</accession>
<dbReference type="PANTHER" id="PTHR11014:SF122">
    <property type="entry name" value="AMIDOHYDROLASE AMHX"/>
    <property type="match status" value="1"/>
</dbReference>
<keyword evidence="1" id="KW-0464">Manganese</keyword>
<dbReference type="InterPro" id="IPR036264">
    <property type="entry name" value="Bact_exopeptidase_dim_dom"/>
</dbReference>
<dbReference type="RefSeq" id="WP_054655975.1">
    <property type="nucleotide sequence ID" value="NZ_AZEB01000009.1"/>
</dbReference>
<dbReference type="Pfam" id="PF01546">
    <property type="entry name" value="Peptidase_M20"/>
    <property type="match status" value="1"/>
</dbReference>
<dbReference type="InterPro" id="IPR002933">
    <property type="entry name" value="Peptidase_M20"/>
</dbReference>
<dbReference type="Pfam" id="PF07687">
    <property type="entry name" value="M20_dimer"/>
    <property type="match status" value="1"/>
</dbReference>
<dbReference type="SUPFAM" id="SSF55031">
    <property type="entry name" value="Bacterial exopeptidase dimerisation domain"/>
    <property type="match status" value="1"/>
</dbReference>
<dbReference type="Gene3D" id="3.40.630.10">
    <property type="entry name" value="Zn peptidases"/>
    <property type="match status" value="1"/>
</dbReference>
<feature type="binding site" evidence="1">
    <location>
        <position position="90"/>
    </location>
    <ligand>
        <name>Mn(2+)</name>
        <dbReference type="ChEBI" id="CHEBI:29035"/>
        <label>2</label>
    </ligand>
</feature>
<dbReference type="SUPFAM" id="SSF53187">
    <property type="entry name" value="Zn-dependent exopeptidases"/>
    <property type="match status" value="1"/>
</dbReference>
<reference evidence="3 4" key="1">
    <citation type="journal article" date="2015" name="Genome Announc.">
        <title>Expanding the biotechnology potential of lactobacilli through comparative genomics of 213 strains and associated genera.</title>
        <authorList>
            <person name="Sun Z."/>
            <person name="Harris H.M."/>
            <person name="McCann A."/>
            <person name="Guo C."/>
            <person name="Argimon S."/>
            <person name="Zhang W."/>
            <person name="Yang X."/>
            <person name="Jeffery I.B."/>
            <person name="Cooney J.C."/>
            <person name="Kagawa T.F."/>
            <person name="Liu W."/>
            <person name="Song Y."/>
            <person name="Salvetti E."/>
            <person name="Wrobel A."/>
            <person name="Rasinkangas P."/>
            <person name="Parkhill J."/>
            <person name="Rea M.C."/>
            <person name="O'Sullivan O."/>
            <person name="Ritari J."/>
            <person name="Douillard F.P."/>
            <person name="Paul Ross R."/>
            <person name="Yang R."/>
            <person name="Briner A.E."/>
            <person name="Felis G.E."/>
            <person name="de Vos W.M."/>
            <person name="Barrangou R."/>
            <person name="Klaenhammer T.R."/>
            <person name="Caufield P.W."/>
            <person name="Cui Y."/>
            <person name="Zhang H."/>
            <person name="O'Toole P.W."/>
        </authorList>
    </citation>
    <scope>NUCLEOTIDE SEQUENCE [LARGE SCALE GENOMIC DNA]</scope>
    <source>
        <strain evidence="3 4">DSM 19906</strain>
    </source>
</reference>
<dbReference type="PANTHER" id="PTHR11014">
    <property type="entry name" value="PEPTIDASE M20 FAMILY MEMBER"/>
    <property type="match status" value="1"/>
</dbReference>
<keyword evidence="4" id="KW-1185">Reference proteome</keyword>
<evidence type="ECO:0000259" key="2">
    <source>
        <dbReference type="Pfam" id="PF07687"/>
    </source>
</evidence>
<organism evidence="3 4">
    <name type="scientific">Lentilactobacillus kisonensis DSM 19906 = JCM 15041</name>
    <dbReference type="NCBI Taxonomy" id="1423766"/>
    <lineage>
        <taxon>Bacteria</taxon>
        <taxon>Bacillati</taxon>
        <taxon>Bacillota</taxon>
        <taxon>Bacilli</taxon>
        <taxon>Lactobacillales</taxon>
        <taxon>Lactobacillaceae</taxon>
        <taxon>Lentilactobacillus</taxon>
    </lineage>
</organism>
<comment type="cofactor">
    <cofactor evidence="1">
        <name>Mn(2+)</name>
        <dbReference type="ChEBI" id="CHEBI:29035"/>
    </cofactor>
    <text evidence="1">The Mn(2+) ion enhances activity.</text>
</comment>
<dbReference type="EMBL" id="AZEB01000009">
    <property type="protein sequence ID" value="KRL22185.1"/>
    <property type="molecule type" value="Genomic_DNA"/>
</dbReference>
<feature type="binding site" evidence="1">
    <location>
        <position position="343"/>
    </location>
    <ligand>
        <name>Mn(2+)</name>
        <dbReference type="ChEBI" id="CHEBI:29035"/>
        <label>2</label>
    </ligand>
</feature>
<dbReference type="InterPro" id="IPR017439">
    <property type="entry name" value="Amidohydrolase"/>
</dbReference>
<keyword evidence="3" id="KW-0378">Hydrolase</keyword>
<dbReference type="PIRSF" id="PIRSF005962">
    <property type="entry name" value="Pept_M20D_amidohydro"/>
    <property type="match status" value="1"/>
</dbReference>
<evidence type="ECO:0000313" key="4">
    <source>
        <dbReference type="Proteomes" id="UP000051439"/>
    </source>
</evidence>
<protein>
    <submittedName>
        <fullName evidence="3">Amidohydrolase</fullName>
    </submittedName>
</protein>
<feature type="binding site" evidence="1">
    <location>
        <position position="126"/>
    </location>
    <ligand>
        <name>Mn(2+)</name>
        <dbReference type="ChEBI" id="CHEBI:29035"/>
        <label>2</label>
    </ligand>
</feature>
<feature type="binding site" evidence="1">
    <location>
        <position position="92"/>
    </location>
    <ligand>
        <name>Mn(2+)</name>
        <dbReference type="ChEBI" id="CHEBI:29035"/>
        <label>2</label>
    </ligand>
</feature>
<dbReference type="Proteomes" id="UP000051439">
    <property type="component" value="Unassembled WGS sequence"/>
</dbReference>
<dbReference type="NCBIfam" id="TIGR01891">
    <property type="entry name" value="amidohydrolases"/>
    <property type="match status" value="1"/>
</dbReference>
<feature type="domain" description="Peptidase M20 dimerisation" evidence="2">
    <location>
        <begin position="173"/>
        <end position="263"/>
    </location>
</feature>
<evidence type="ECO:0000256" key="1">
    <source>
        <dbReference type="PIRSR" id="PIRSR005962-1"/>
    </source>
</evidence>
<keyword evidence="1" id="KW-0479">Metal-binding</keyword>
<dbReference type="Gene3D" id="3.30.70.360">
    <property type="match status" value="1"/>
</dbReference>
<gene>
    <name evidence="3" type="ORF">FC98_GL002803</name>
</gene>
<sequence>MQNTITLNDKQIFTDFDWLHEHGETAFKEVNTTAYLAKRLDEMGIPYEQFENMTGLIATLGSGSPVIGMRTDIDALRQTYQGKEGVFHSCGHDAHMAIVLAVAQYYVDNPADLTGTLKLIFQPAEETVTGAEKVIKSGRLPHMNYLYGLHVCPEVQVRAKQAEPIIPAAATRTYWVTIKGKTAHAGTPELGANVIDAFSELNEKLRRINLDTKLPYSVTTTMFQAGKSSNIIPDYGTFAIDLRARTNDLMDELQQRAFEAMDSVQTDDIKVTLDGNDFSPAAIPSQKAIANMSSAITDVLGPAGLIDALDTPGGDDFHFYAYDGIADETTMLGLGCNLNPGLHIPGMTFERESILDGARMMIDVVRLTRN</sequence>
<dbReference type="GO" id="GO:0046872">
    <property type="term" value="F:metal ion binding"/>
    <property type="evidence" value="ECO:0007669"/>
    <property type="project" value="UniProtKB-KW"/>
</dbReference>
<proteinExistence type="predicted"/>
<dbReference type="PATRIC" id="fig|1423766.4.peg.2933"/>
<feature type="binding site" evidence="1">
    <location>
        <position position="150"/>
    </location>
    <ligand>
        <name>Mn(2+)</name>
        <dbReference type="ChEBI" id="CHEBI:29035"/>
        <label>2</label>
    </ligand>
</feature>
<name>A0A0R1NR46_9LACO</name>
<comment type="caution">
    <text evidence="3">The sequence shown here is derived from an EMBL/GenBank/DDBJ whole genome shotgun (WGS) entry which is preliminary data.</text>
</comment>
<evidence type="ECO:0000313" key="3">
    <source>
        <dbReference type="EMBL" id="KRL22185.1"/>
    </source>
</evidence>